<dbReference type="PANTHER" id="PTHR11054:SF0">
    <property type="entry name" value="6-PHOSPHOGLUCONOLACTONASE"/>
    <property type="match status" value="1"/>
</dbReference>
<protein>
    <recommendedName>
        <fullName evidence="6 7">6-phosphogluconolactonase</fullName>
        <shortName evidence="7">6PGL</shortName>
        <ecNumber evidence="5 7">3.1.1.31</ecNumber>
    </recommendedName>
</protein>
<comment type="function">
    <text evidence="2 7">Hydrolysis of 6-phosphogluconolactone to 6-phosphogluconate.</text>
</comment>
<evidence type="ECO:0000256" key="2">
    <source>
        <dbReference type="ARBA" id="ARBA00002681"/>
    </source>
</evidence>
<organism evidence="10 11">
    <name type="scientific">Burkholderia singularis</name>
    <dbReference type="NCBI Taxonomy" id="1503053"/>
    <lineage>
        <taxon>Bacteria</taxon>
        <taxon>Pseudomonadati</taxon>
        <taxon>Pseudomonadota</taxon>
        <taxon>Betaproteobacteria</taxon>
        <taxon>Burkholderiales</taxon>
        <taxon>Burkholderiaceae</taxon>
        <taxon>Burkholderia</taxon>
        <taxon>pseudomallei group</taxon>
    </lineage>
</organism>
<evidence type="ECO:0000313" key="11">
    <source>
        <dbReference type="Proteomes" id="UP000198460"/>
    </source>
</evidence>
<gene>
    <name evidence="7" type="primary">pgl</name>
    <name evidence="10" type="ORF">BSIN_5033</name>
</gene>
<accession>A0A238HB30</accession>
<evidence type="ECO:0000259" key="9">
    <source>
        <dbReference type="Pfam" id="PF01182"/>
    </source>
</evidence>
<dbReference type="InterPro" id="IPR006148">
    <property type="entry name" value="Glc/Gal-6P_isomerase"/>
</dbReference>
<dbReference type="Gene3D" id="3.40.50.1360">
    <property type="match status" value="1"/>
</dbReference>
<evidence type="ECO:0000256" key="4">
    <source>
        <dbReference type="ARBA" id="ARBA00010662"/>
    </source>
</evidence>
<evidence type="ECO:0000256" key="3">
    <source>
        <dbReference type="ARBA" id="ARBA00004961"/>
    </source>
</evidence>
<dbReference type="GO" id="GO:0006098">
    <property type="term" value="P:pentose-phosphate shunt"/>
    <property type="evidence" value="ECO:0007669"/>
    <property type="project" value="UniProtKB-UniPathway"/>
</dbReference>
<dbReference type="Pfam" id="PF01182">
    <property type="entry name" value="Glucosamine_iso"/>
    <property type="match status" value="1"/>
</dbReference>
<dbReference type="AlphaFoldDB" id="A0A238HB30"/>
<evidence type="ECO:0000256" key="8">
    <source>
        <dbReference type="SAM" id="MobiDB-lite"/>
    </source>
</evidence>
<evidence type="ECO:0000256" key="5">
    <source>
        <dbReference type="ARBA" id="ARBA00013198"/>
    </source>
</evidence>
<dbReference type="InterPro" id="IPR039104">
    <property type="entry name" value="6PGL"/>
</dbReference>
<comment type="catalytic activity">
    <reaction evidence="1 7">
        <text>6-phospho-D-glucono-1,5-lactone + H2O = 6-phospho-D-gluconate + H(+)</text>
        <dbReference type="Rhea" id="RHEA:12556"/>
        <dbReference type="ChEBI" id="CHEBI:15377"/>
        <dbReference type="ChEBI" id="CHEBI:15378"/>
        <dbReference type="ChEBI" id="CHEBI:57955"/>
        <dbReference type="ChEBI" id="CHEBI:58759"/>
        <dbReference type="EC" id="3.1.1.31"/>
    </reaction>
</comment>
<dbReference type="Proteomes" id="UP000198460">
    <property type="component" value="Unassembled WGS sequence"/>
</dbReference>
<evidence type="ECO:0000256" key="7">
    <source>
        <dbReference type="RuleBase" id="RU365095"/>
    </source>
</evidence>
<dbReference type="GO" id="GO:0017057">
    <property type="term" value="F:6-phosphogluconolactonase activity"/>
    <property type="evidence" value="ECO:0007669"/>
    <property type="project" value="UniProtKB-UniRule"/>
</dbReference>
<feature type="region of interest" description="Disordered" evidence="8">
    <location>
        <begin position="1"/>
        <end position="23"/>
    </location>
</feature>
<dbReference type="InterPro" id="IPR037171">
    <property type="entry name" value="NagB/RpiA_transferase-like"/>
</dbReference>
<dbReference type="CDD" id="cd01400">
    <property type="entry name" value="6PGL"/>
    <property type="match status" value="1"/>
</dbReference>
<evidence type="ECO:0000313" key="10">
    <source>
        <dbReference type="EMBL" id="SMG02388.1"/>
    </source>
</evidence>
<dbReference type="EC" id="3.1.1.31" evidence="5 7"/>
<dbReference type="InterPro" id="IPR005900">
    <property type="entry name" value="6-phosphogluconolactonase_DevB"/>
</dbReference>
<proteinExistence type="inferred from homology"/>
<dbReference type="EMBL" id="FXAN01000097">
    <property type="protein sequence ID" value="SMG02388.1"/>
    <property type="molecule type" value="Genomic_DNA"/>
</dbReference>
<name>A0A238HB30_9BURK</name>
<sequence length="263" mass="27931">MRRGFAGRRRADPHRCSPAQFDEFNKDSLDGGEVIEIHAFETPSAQSDALARAVGEALAAALAAALAQRARATLAVSGGTSPRPFLQTLSNAALDWPRIDVTLVDDRWVPDTDSASNAKLVRETLLQNAAAGARFAPLVDTRETLDARIAALNASAAHALPDVAVLGMGEDGHTASLFADAPEWAHATTTPERFVAVHPLAAPHARVSLSLDALKHIGRLFLLIAGKRKREVLEAAAAAPQQNAISQLANDKGTKLDVYWCAN</sequence>
<dbReference type="GO" id="GO:0005975">
    <property type="term" value="P:carbohydrate metabolic process"/>
    <property type="evidence" value="ECO:0007669"/>
    <property type="project" value="UniProtKB-UniRule"/>
</dbReference>
<dbReference type="SUPFAM" id="SSF100950">
    <property type="entry name" value="NagB/RpiA/CoA transferase-like"/>
    <property type="match status" value="1"/>
</dbReference>
<feature type="domain" description="Glucosamine/galactosamine-6-phosphate isomerase" evidence="9">
    <location>
        <begin position="46"/>
        <end position="242"/>
    </location>
</feature>
<dbReference type="PANTHER" id="PTHR11054">
    <property type="entry name" value="6-PHOSPHOGLUCONOLACTONASE"/>
    <property type="match status" value="1"/>
</dbReference>
<reference evidence="10 11" key="1">
    <citation type="submission" date="2017-04" db="EMBL/GenBank/DDBJ databases">
        <authorList>
            <person name="Afonso C.L."/>
            <person name="Miller P.J."/>
            <person name="Scott M.A."/>
            <person name="Spackman E."/>
            <person name="Goraichik I."/>
            <person name="Dimitrov K.M."/>
            <person name="Suarez D.L."/>
            <person name="Swayne D.E."/>
        </authorList>
    </citation>
    <scope>NUCLEOTIDE SEQUENCE [LARGE SCALE GENOMIC DNA]</scope>
    <source>
        <strain evidence="10">LMG 28154</strain>
    </source>
</reference>
<keyword evidence="7 10" id="KW-0378">Hydrolase</keyword>
<evidence type="ECO:0000256" key="1">
    <source>
        <dbReference type="ARBA" id="ARBA00000832"/>
    </source>
</evidence>
<comment type="similarity">
    <text evidence="4 7">Belongs to the glucosamine/galactosamine-6-phosphate isomerase family. 6-phosphogluconolactonase subfamily.</text>
</comment>
<comment type="pathway">
    <text evidence="3 7">Carbohydrate degradation; pentose phosphate pathway; D-ribulose 5-phosphate from D-glucose 6-phosphate (oxidative stage): step 2/3.</text>
</comment>
<dbReference type="UniPathway" id="UPA00115">
    <property type="reaction ID" value="UER00409"/>
</dbReference>
<evidence type="ECO:0000256" key="6">
    <source>
        <dbReference type="ARBA" id="ARBA00020337"/>
    </source>
</evidence>
<dbReference type="NCBIfam" id="TIGR01198">
    <property type="entry name" value="pgl"/>
    <property type="match status" value="1"/>
</dbReference>